<keyword evidence="8 13" id="KW-0547">Nucleotide-binding</keyword>
<sequence>MPAPIFWFNDPDKPGFKARILAPIAALYAAATARRVAKEGYKATVPVICIGNINVGGTGKTPTAIALAQRLISMGYAPHIVSRGYGGSLEGPLQVNEREHTADQVGDEPLLLSAFTPTWIAKDRAAGVKAAEAAGAEVILLDDGFQNPTVAKDVNIVVVDARRGFGNRRVMPAGPLREPVEKGLKRADVVLSIGEELAPLGALPVPLVRGRLEPLKTGMTWTNMRVLAFAGIGNPEKFFATLRDLGCDIIRAEALEDHQPLTDSLLTRLELEGKTRVAQLVTTEKDAVRLPASFRPKVLTVPVRLEVDDWSPIDAALAKVGITPR</sequence>
<keyword evidence="7 13" id="KW-0808">Transferase</keyword>
<keyword evidence="6 13" id="KW-0441">Lipid A biosynthesis</keyword>
<reference evidence="14 15" key="1">
    <citation type="submission" date="2020-03" db="EMBL/GenBank/DDBJ databases">
        <title>Bacterial isolates of synthetic phycosphere.</title>
        <authorList>
            <person name="Fu H."/>
            <person name="Moran M.A."/>
        </authorList>
    </citation>
    <scope>NUCLEOTIDE SEQUENCE [LARGE SCALE GENOMIC DNA]</scope>
    <source>
        <strain evidence="14 15">HF1</strain>
    </source>
</reference>
<accession>A0ABX0VU54</accession>
<evidence type="ECO:0000256" key="2">
    <source>
        <dbReference type="ARBA" id="ARBA00004870"/>
    </source>
</evidence>
<dbReference type="NCBIfam" id="TIGR00682">
    <property type="entry name" value="lpxK"/>
    <property type="match status" value="1"/>
</dbReference>
<evidence type="ECO:0000313" key="15">
    <source>
        <dbReference type="Proteomes" id="UP000709466"/>
    </source>
</evidence>
<dbReference type="GO" id="GO:0009029">
    <property type="term" value="F:lipid-A 4'-kinase activity"/>
    <property type="evidence" value="ECO:0007669"/>
    <property type="project" value="UniProtKB-EC"/>
</dbReference>
<keyword evidence="15" id="KW-1185">Reference proteome</keyword>
<organism evidence="14 15">
    <name type="scientific">Marivivens donghaensis</name>
    <dbReference type="NCBI Taxonomy" id="1699413"/>
    <lineage>
        <taxon>Bacteria</taxon>
        <taxon>Pseudomonadati</taxon>
        <taxon>Pseudomonadota</taxon>
        <taxon>Alphaproteobacteria</taxon>
        <taxon>Rhodobacterales</taxon>
        <taxon>Paracoccaceae</taxon>
        <taxon>Marivivens group</taxon>
        <taxon>Marivivens</taxon>
    </lineage>
</organism>
<proteinExistence type="inferred from homology"/>
<dbReference type="InterPro" id="IPR027417">
    <property type="entry name" value="P-loop_NTPase"/>
</dbReference>
<dbReference type="InterPro" id="IPR003758">
    <property type="entry name" value="LpxK"/>
</dbReference>
<dbReference type="Pfam" id="PF02606">
    <property type="entry name" value="LpxK"/>
    <property type="match status" value="1"/>
</dbReference>
<keyword evidence="5 13" id="KW-0444">Lipid biosynthesis</keyword>
<keyword evidence="11 13" id="KW-0443">Lipid metabolism</keyword>
<dbReference type="Proteomes" id="UP000709466">
    <property type="component" value="Unassembled WGS sequence"/>
</dbReference>
<dbReference type="EMBL" id="JAATOP010000002">
    <property type="protein sequence ID" value="NIY71571.1"/>
    <property type="molecule type" value="Genomic_DNA"/>
</dbReference>
<evidence type="ECO:0000256" key="5">
    <source>
        <dbReference type="ARBA" id="ARBA00022516"/>
    </source>
</evidence>
<evidence type="ECO:0000256" key="9">
    <source>
        <dbReference type="ARBA" id="ARBA00022777"/>
    </source>
</evidence>
<evidence type="ECO:0000256" key="8">
    <source>
        <dbReference type="ARBA" id="ARBA00022741"/>
    </source>
</evidence>
<evidence type="ECO:0000256" key="7">
    <source>
        <dbReference type="ARBA" id="ARBA00022679"/>
    </source>
</evidence>
<dbReference type="PANTHER" id="PTHR42724">
    <property type="entry name" value="TETRAACYLDISACCHARIDE 4'-KINASE"/>
    <property type="match status" value="1"/>
</dbReference>
<comment type="catalytic activity">
    <reaction evidence="13">
        <text>a lipid A disaccharide + ATP = a lipid IVA + ADP + H(+)</text>
        <dbReference type="Rhea" id="RHEA:67840"/>
        <dbReference type="ChEBI" id="CHEBI:15378"/>
        <dbReference type="ChEBI" id="CHEBI:30616"/>
        <dbReference type="ChEBI" id="CHEBI:176343"/>
        <dbReference type="ChEBI" id="CHEBI:176425"/>
        <dbReference type="ChEBI" id="CHEBI:456216"/>
        <dbReference type="EC" id="2.7.1.130"/>
    </reaction>
</comment>
<comment type="function">
    <text evidence="1 13">Transfers the gamma-phosphate of ATP to the 4'-position of a tetraacyldisaccharide 1-phosphate intermediate (termed DS-1-P) to form tetraacyldisaccharide 1,4'-bis-phosphate (lipid IVA).</text>
</comment>
<evidence type="ECO:0000256" key="6">
    <source>
        <dbReference type="ARBA" id="ARBA00022556"/>
    </source>
</evidence>
<comment type="caution">
    <text evidence="14">The sequence shown here is derived from an EMBL/GenBank/DDBJ whole genome shotgun (WGS) entry which is preliminary data.</text>
</comment>
<protein>
    <recommendedName>
        <fullName evidence="4 13">Tetraacyldisaccharide 4'-kinase</fullName>
        <ecNumber evidence="3 13">2.7.1.130</ecNumber>
    </recommendedName>
    <alternativeName>
        <fullName evidence="12 13">Lipid A 4'-kinase</fullName>
    </alternativeName>
</protein>
<keyword evidence="10 13" id="KW-0067">ATP-binding</keyword>
<comment type="pathway">
    <text evidence="2 13">Glycolipid biosynthesis; lipid IV(A) biosynthesis; lipid IV(A) from (3R)-3-hydroxytetradecanoyl-[acyl-carrier-protein] and UDP-N-acetyl-alpha-D-glucosamine: step 6/6.</text>
</comment>
<feature type="binding site" evidence="13">
    <location>
        <begin position="54"/>
        <end position="61"/>
    </location>
    <ligand>
        <name>ATP</name>
        <dbReference type="ChEBI" id="CHEBI:30616"/>
    </ligand>
</feature>
<evidence type="ECO:0000256" key="4">
    <source>
        <dbReference type="ARBA" id="ARBA00016436"/>
    </source>
</evidence>
<dbReference type="PANTHER" id="PTHR42724:SF1">
    <property type="entry name" value="TETRAACYLDISACCHARIDE 4'-KINASE, MITOCHONDRIAL-RELATED"/>
    <property type="match status" value="1"/>
</dbReference>
<evidence type="ECO:0000256" key="10">
    <source>
        <dbReference type="ARBA" id="ARBA00022840"/>
    </source>
</evidence>
<evidence type="ECO:0000256" key="12">
    <source>
        <dbReference type="ARBA" id="ARBA00029757"/>
    </source>
</evidence>
<evidence type="ECO:0000256" key="11">
    <source>
        <dbReference type="ARBA" id="ARBA00023098"/>
    </source>
</evidence>
<dbReference type="SUPFAM" id="SSF52540">
    <property type="entry name" value="P-loop containing nucleoside triphosphate hydrolases"/>
    <property type="match status" value="1"/>
</dbReference>
<dbReference type="RefSeq" id="WP_167636500.1">
    <property type="nucleotide sequence ID" value="NZ_JAATOP010000002.1"/>
</dbReference>
<dbReference type="EC" id="2.7.1.130" evidence="3 13"/>
<keyword evidence="9 13" id="KW-0418">Kinase</keyword>
<gene>
    <name evidence="13" type="primary">lpxK</name>
    <name evidence="14" type="ORF">HCZ30_03885</name>
</gene>
<evidence type="ECO:0000256" key="1">
    <source>
        <dbReference type="ARBA" id="ARBA00002274"/>
    </source>
</evidence>
<evidence type="ECO:0000313" key="14">
    <source>
        <dbReference type="EMBL" id="NIY71571.1"/>
    </source>
</evidence>
<dbReference type="HAMAP" id="MF_00409">
    <property type="entry name" value="LpxK"/>
    <property type="match status" value="1"/>
</dbReference>
<evidence type="ECO:0000256" key="13">
    <source>
        <dbReference type="HAMAP-Rule" id="MF_00409"/>
    </source>
</evidence>
<comment type="similarity">
    <text evidence="13">Belongs to the LpxK family.</text>
</comment>
<name>A0ABX0VU54_9RHOB</name>
<evidence type="ECO:0000256" key="3">
    <source>
        <dbReference type="ARBA" id="ARBA00012071"/>
    </source>
</evidence>